<feature type="compositionally biased region" description="Low complexity" evidence="1">
    <location>
        <begin position="55"/>
        <end position="65"/>
    </location>
</feature>
<keyword evidence="3" id="KW-1185">Reference proteome</keyword>
<gene>
    <name evidence="2" type="ORF">JOF36_001563</name>
</gene>
<evidence type="ECO:0000256" key="1">
    <source>
        <dbReference type="SAM" id="MobiDB-lite"/>
    </source>
</evidence>
<organism evidence="2 3">
    <name type="scientific">Pseudonocardia parietis</name>
    <dbReference type="NCBI Taxonomy" id="570936"/>
    <lineage>
        <taxon>Bacteria</taxon>
        <taxon>Bacillati</taxon>
        <taxon>Actinomycetota</taxon>
        <taxon>Actinomycetes</taxon>
        <taxon>Pseudonocardiales</taxon>
        <taxon>Pseudonocardiaceae</taxon>
        <taxon>Pseudonocardia</taxon>
    </lineage>
</organism>
<evidence type="ECO:0000313" key="2">
    <source>
        <dbReference type="EMBL" id="MBP2365867.1"/>
    </source>
</evidence>
<name>A0ABS4VPL7_9PSEU</name>
<dbReference type="EMBL" id="JAGINU010000001">
    <property type="protein sequence ID" value="MBP2365867.1"/>
    <property type="molecule type" value="Genomic_DNA"/>
</dbReference>
<evidence type="ECO:0000313" key="3">
    <source>
        <dbReference type="Proteomes" id="UP001519295"/>
    </source>
</evidence>
<proteinExistence type="predicted"/>
<reference evidence="2 3" key="1">
    <citation type="submission" date="2021-03" db="EMBL/GenBank/DDBJ databases">
        <title>Sequencing the genomes of 1000 actinobacteria strains.</title>
        <authorList>
            <person name="Klenk H.-P."/>
        </authorList>
    </citation>
    <scope>NUCLEOTIDE SEQUENCE [LARGE SCALE GENOMIC DNA]</scope>
    <source>
        <strain evidence="2 3">DSM 45256</strain>
    </source>
</reference>
<sequence length="204" mass="21502">MLGGDGVKRRAEGVGCGVRGLHGEVAVQLGGGREFAVPQDLGHQSQRHPVGDHQSGGQVPQVVQSDPTQAGRLRQCVEGVEDSLRAQRLPVLPGEYQVAVLVRVGPQRALGQLRSLVRAQCRGDPGREAHAGRGALGLRGAEPDVPVDVGHRAAHVQDAPVQVDVAPSQREGFAAAQPTPDQHLEERGEAVVGRVVEEGDRLGR</sequence>
<protein>
    <submittedName>
        <fullName evidence="2">Uncharacterized protein</fullName>
    </submittedName>
</protein>
<dbReference type="Proteomes" id="UP001519295">
    <property type="component" value="Unassembled WGS sequence"/>
</dbReference>
<feature type="region of interest" description="Disordered" evidence="1">
    <location>
        <begin position="41"/>
        <end position="68"/>
    </location>
</feature>
<accession>A0ABS4VPL7</accession>
<comment type="caution">
    <text evidence="2">The sequence shown here is derived from an EMBL/GenBank/DDBJ whole genome shotgun (WGS) entry which is preliminary data.</text>
</comment>